<protein>
    <recommendedName>
        <fullName evidence="4">High potential iron-sulfur proteins family profile domain-containing protein</fullName>
    </recommendedName>
</protein>
<accession>A0A0D3K681</accession>
<dbReference type="KEGG" id="ehx:EMIHUDRAFT_442315"/>
<dbReference type="GeneID" id="17280366"/>
<evidence type="ECO:0000256" key="1">
    <source>
        <dbReference type="SAM" id="MobiDB-lite"/>
    </source>
</evidence>
<dbReference type="PaxDb" id="2903-EOD31266"/>
<dbReference type="EnsemblProtists" id="EOD35095">
    <property type="protein sequence ID" value="EOD35095"/>
    <property type="gene ID" value="EMIHUDRAFT_423459"/>
</dbReference>
<organism evidence="2 3">
    <name type="scientific">Emiliania huxleyi (strain CCMP1516)</name>
    <dbReference type="NCBI Taxonomy" id="280463"/>
    <lineage>
        <taxon>Eukaryota</taxon>
        <taxon>Haptista</taxon>
        <taxon>Haptophyta</taxon>
        <taxon>Prymnesiophyceae</taxon>
        <taxon>Isochrysidales</taxon>
        <taxon>Noelaerhabdaceae</taxon>
        <taxon>Emiliania</taxon>
    </lineage>
</organism>
<evidence type="ECO:0008006" key="4">
    <source>
        <dbReference type="Google" id="ProtNLM"/>
    </source>
</evidence>
<dbReference type="RefSeq" id="XP_005783695.1">
    <property type="nucleotide sequence ID" value="XM_005783638.1"/>
</dbReference>
<feature type="region of interest" description="Disordered" evidence="1">
    <location>
        <begin position="1"/>
        <end position="23"/>
    </location>
</feature>
<reference evidence="2" key="2">
    <citation type="submission" date="2024-10" db="UniProtKB">
        <authorList>
            <consortium name="EnsemblProtists"/>
        </authorList>
    </citation>
    <scope>IDENTIFICATION</scope>
</reference>
<name>A0A0D3K681_EMIH1</name>
<dbReference type="AlphaFoldDB" id="A0A0D3K681"/>
<dbReference type="GeneID" id="17276539"/>
<proteinExistence type="predicted"/>
<dbReference type="Proteomes" id="UP000013827">
    <property type="component" value="Unassembled WGS sequence"/>
</dbReference>
<feature type="compositionally biased region" description="Low complexity" evidence="1">
    <location>
        <begin position="1"/>
        <end position="13"/>
    </location>
</feature>
<evidence type="ECO:0000313" key="2">
    <source>
        <dbReference type="EnsemblProtists" id="EOD31266"/>
    </source>
</evidence>
<evidence type="ECO:0000313" key="3">
    <source>
        <dbReference type="Proteomes" id="UP000013827"/>
    </source>
</evidence>
<reference evidence="3" key="1">
    <citation type="journal article" date="2013" name="Nature">
        <title>Pan genome of the phytoplankton Emiliania underpins its global distribution.</title>
        <authorList>
            <person name="Read B.A."/>
            <person name="Kegel J."/>
            <person name="Klute M.J."/>
            <person name="Kuo A."/>
            <person name="Lefebvre S.C."/>
            <person name="Maumus F."/>
            <person name="Mayer C."/>
            <person name="Miller J."/>
            <person name="Monier A."/>
            <person name="Salamov A."/>
            <person name="Young J."/>
            <person name="Aguilar M."/>
            <person name="Claverie J.M."/>
            <person name="Frickenhaus S."/>
            <person name="Gonzalez K."/>
            <person name="Herman E.K."/>
            <person name="Lin Y.C."/>
            <person name="Napier J."/>
            <person name="Ogata H."/>
            <person name="Sarno A.F."/>
            <person name="Shmutz J."/>
            <person name="Schroeder D."/>
            <person name="de Vargas C."/>
            <person name="Verret F."/>
            <person name="von Dassow P."/>
            <person name="Valentin K."/>
            <person name="Van de Peer Y."/>
            <person name="Wheeler G."/>
            <person name="Dacks J.B."/>
            <person name="Delwiche C.F."/>
            <person name="Dyhrman S.T."/>
            <person name="Glockner G."/>
            <person name="John U."/>
            <person name="Richards T."/>
            <person name="Worden A.Z."/>
            <person name="Zhang X."/>
            <person name="Grigoriev I.V."/>
            <person name="Allen A.E."/>
            <person name="Bidle K."/>
            <person name="Borodovsky M."/>
            <person name="Bowler C."/>
            <person name="Brownlee C."/>
            <person name="Cock J.M."/>
            <person name="Elias M."/>
            <person name="Gladyshev V.N."/>
            <person name="Groth M."/>
            <person name="Guda C."/>
            <person name="Hadaegh A."/>
            <person name="Iglesias-Rodriguez M.D."/>
            <person name="Jenkins J."/>
            <person name="Jones B.M."/>
            <person name="Lawson T."/>
            <person name="Leese F."/>
            <person name="Lindquist E."/>
            <person name="Lobanov A."/>
            <person name="Lomsadze A."/>
            <person name="Malik S.B."/>
            <person name="Marsh M.E."/>
            <person name="Mackinder L."/>
            <person name="Mock T."/>
            <person name="Mueller-Roeber B."/>
            <person name="Pagarete A."/>
            <person name="Parker M."/>
            <person name="Probert I."/>
            <person name="Quesneville H."/>
            <person name="Raines C."/>
            <person name="Rensing S.A."/>
            <person name="Riano-Pachon D.M."/>
            <person name="Richier S."/>
            <person name="Rokitta S."/>
            <person name="Shiraiwa Y."/>
            <person name="Soanes D.M."/>
            <person name="van der Giezen M."/>
            <person name="Wahlund T.M."/>
            <person name="Williams B."/>
            <person name="Wilson W."/>
            <person name="Wolfe G."/>
            <person name="Wurch L.L."/>
        </authorList>
    </citation>
    <scope>NUCLEOTIDE SEQUENCE</scope>
</reference>
<dbReference type="RefSeq" id="XP_005787524.1">
    <property type="nucleotide sequence ID" value="XM_005787467.1"/>
</dbReference>
<keyword evidence="3" id="KW-1185">Reference proteome</keyword>
<sequence length="115" mass="12304">MLAATALASPAALNTPRGGTRPAIESRRAAIARAWSTPGPTSYRLPQRLSAPFATEVPETFMGISSEDWHVTEGPSDDVCTQCFLAPEWMGLAPDAWVCTDSATFKAPLTSEDSY</sequence>
<dbReference type="HOGENOM" id="CLU_2113585_0_0_1"/>
<dbReference type="KEGG" id="ehx:EMIHUDRAFT_423459"/>
<dbReference type="EnsemblProtists" id="EOD31266">
    <property type="protein sequence ID" value="EOD31266"/>
    <property type="gene ID" value="EMIHUDRAFT_442315"/>
</dbReference>